<dbReference type="PANTHER" id="PTHR46437:SF1">
    <property type="entry name" value="MORN REPEAT-CONTAINING PROTEIN 5"/>
    <property type="match status" value="1"/>
</dbReference>
<evidence type="ECO:0000256" key="3">
    <source>
        <dbReference type="ARBA" id="ARBA00022737"/>
    </source>
</evidence>
<keyword evidence="8" id="KW-1185">Reference proteome</keyword>
<evidence type="ECO:0000313" key="8">
    <source>
        <dbReference type="Proteomes" id="UP001652661"/>
    </source>
</evidence>
<dbReference type="InterPro" id="IPR042814">
    <property type="entry name" value="Morn5"/>
</dbReference>
<dbReference type="OrthoDB" id="300500at2759"/>
<evidence type="ECO:0000256" key="5">
    <source>
        <dbReference type="ARBA" id="ARBA00023069"/>
    </source>
</evidence>
<protein>
    <recommendedName>
        <fullName evidence="2">MORN repeat-containing protein 5</fullName>
    </recommendedName>
</protein>
<feature type="compositionally biased region" description="Basic and acidic residues" evidence="7">
    <location>
        <begin position="244"/>
        <end position="260"/>
    </location>
</feature>
<name>A0A6P4IZW4_DROKI</name>
<evidence type="ECO:0000313" key="9">
    <source>
        <dbReference type="RefSeq" id="XP_017028566.1"/>
    </source>
</evidence>
<feature type="region of interest" description="Disordered" evidence="7">
    <location>
        <begin position="276"/>
        <end position="320"/>
    </location>
</feature>
<dbReference type="RefSeq" id="XP_017028566.1">
    <property type="nucleotide sequence ID" value="XM_017173077.3"/>
</dbReference>
<comment type="subcellular location">
    <subcellularLocation>
        <location evidence="1">Cell projection</location>
        <location evidence="1">Cilium</location>
        <location evidence="1">Flagellum</location>
    </subcellularLocation>
</comment>
<keyword evidence="5" id="KW-0969">Cilium</keyword>
<keyword evidence="4" id="KW-0282">Flagellum</keyword>
<keyword evidence="3" id="KW-0677">Repeat</keyword>
<dbReference type="Gene3D" id="2.20.110.10">
    <property type="entry name" value="Histone H3 K4-specific methyltransferase SET7/9 N-terminal domain"/>
    <property type="match status" value="1"/>
</dbReference>
<gene>
    <name evidence="9" type="primary">LOC108078929</name>
</gene>
<evidence type="ECO:0000256" key="7">
    <source>
        <dbReference type="SAM" id="MobiDB-lite"/>
    </source>
</evidence>
<evidence type="ECO:0000256" key="1">
    <source>
        <dbReference type="ARBA" id="ARBA00004230"/>
    </source>
</evidence>
<feature type="region of interest" description="Disordered" evidence="7">
    <location>
        <begin position="236"/>
        <end position="260"/>
    </location>
</feature>
<dbReference type="PANTHER" id="PTHR46437">
    <property type="entry name" value="MORN REPEAT-CONTAINING PROTEIN 5"/>
    <property type="match status" value="1"/>
</dbReference>
<dbReference type="Proteomes" id="UP001652661">
    <property type="component" value="Chromosome 3L"/>
</dbReference>
<evidence type="ECO:0000256" key="4">
    <source>
        <dbReference type="ARBA" id="ARBA00022846"/>
    </source>
</evidence>
<accession>A0A6P4IZW4</accession>
<organism evidence="8 9">
    <name type="scientific">Drosophila kikkawai</name>
    <name type="common">Fruit fly</name>
    <dbReference type="NCBI Taxonomy" id="30033"/>
    <lineage>
        <taxon>Eukaryota</taxon>
        <taxon>Metazoa</taxon>
        <taxon>Ecdysozoa</taxon>
        <taxon>Arthropoda</taxon>
        <taxon>Hexapoda</taxon>
        <taxon>Insecta</taxon>
        <taxon>Pterygota</taxon>
        <taxon>Neoptera</taxon>
        <taxon>Endopterygota</taxon>
        <taxon>Diptera</taxon>
        <taxon>Brachycera</taxon>
        <taxon>Muscomorpha</taxon>
        <taxon>Ephydroidea</taxon>
        <taxon>Drosophilidae</taxon>
        <taxon>Drosophila</taxon>
        <taxon>Sophophora</taxon>
    </lineage>
</organism>
<sequence>MSFAESAHQVFITRSSYEGTFGNTVNVMNGFGSYRYPDGSEYRGGFHQGQFHGFGQLRLSQPYRFTFKGEFKNGCLVSIEDMWFSDGLHVKGRITPNGLDCSEWDYLTPTDRRYQAERRYGQQPVGPTAFLTSKMVARTLPKNCYDTEEGIYNSETCWLTERAPPLQSSVYVACQKEKKWIENNCRKARSEHMVEPNANECRSIIENNLATERVQLKDTSIYAPFGKVNRERYFHNLAKKRGHAERDPQSSDRQRRMRVDDPAWETDACFRAYARVSEQQESRSRSQPQTRSQRIKQPRHWSSTSDVRKPKSEGDFSCESNSFNEDSIPLNVKETYLAAASMKQWKGTDNLTVVQSNLVRRISYMDMTRSIFEL</sequence>
<reference evidence="9" key="1">
    <citation type="submission" date="2025-08" db="UniProtKB">
        <authorList>
            <consortium name="RefSeq"/>
        </authorList>
    </citation>
    <scope>IDENTIFICATION</scope>
    <source>
        <strain evidence="9">14028-0561.14</strain>
        <tissue evidence="9">Whole fly</tissue>
    </source>
</reference>
<dbReference type="AlphaFoldDB" id="A0A6P4IZW4"/>
<proteinExistence type="predicted"/>
<dbReference type="SUPFAM" id="SSF82185">
    <property type="entry name" value="Histone H3 K4-specific methyltransferase SET7/9 N-terminal domain"/>
    <property type="match status" value="1"/>
</dbReference>
<evidence type="ECO:0000256" key="6">
    <source>
        <dbReference type="ARBA" id="ARBA00023273"/>
    </source>
</evidence>
<keyword evidence="6" id="KW-0966">Cell projection</keyword>
<dbReference type="GeneID" id="108078929"/>
<evidence type="ECO:0000256" key="2">
    <source>
        <dbReference type="ARBA" id="ARBA00016322"/>
    </source>
</evidence>
<dbReference type="SMART" id="SM00698">
    <property type="entry name" value="MORN"/>
    <property type="match status" value="2"/>
</dbReference>
<dbReference type="GO" id="GO:0031514">
    <property type="term" value="C:motile cilium"/>
    <property type="evidence" value="ECO:0007669"/>
    <property type="project" value="UniProtKB-SubCell"/>
</dbReference>
<dbReference type="InterPro" id="IPR003409">
    <property type="entry name" value="MORN"/>
</dbReference>